<reference evidence="2 3" key="1">
    <citation type="journal article" date="2011" name="Proc. Natl. Acad. Sci. U.S.A.">
        <title>Evolutionary erosion of yeast sex chromosomes by mating-type switching accidents.</title>
        <authorList>
            <person name="Gordon J.L."/>
            <person name="Armisen D."/>
            <person name="Proux-Wera E."/>
            <person name="Oheigeartaigh S.S."/>
            <person name="Byrne K.P."/>
            <person name="Wolfe K.H."/>
        </authorList>
    </citation>
    <scope>NUCLEOTIDE SEQUENCE [LARGE SCALE GENOMIC DNA]</scope>
    <source>
        <strain evidence="3">ATCC MYA-139 / BCRC 22969 / CBS 8797 / CCRC 22969 / KCTC 17520 / NBRC 10181 / NCYC 3082</strain>
    </source>
</reference>
<name>J7RD51_HUIN7</name>
<dbReference type="eggNOG" id="ENOG502QUYM">
    <property type="taxonomic scope" value="Eukaryota"/>
</dbReference>
<feature type="region of interest" description="Disordered" evidence="1">
    <location>
        <begin position="1"/>
        <end position="22"/>
    </location>
</feature>
<evidence type="ECO:0000313" key="3">
    <source>
        <dbReference type="Proteomes" id="UP000006310"/>
    </source>
</evidence>
<dbReference type="RefSeq" id="XP_022467054.1">
    <property type="nucleotide sequence ID" value="XM_022610794.1"/>
</dbReference>
<organism evidence="2 3">
    <name type="scientific">Huiozyma naganishii (strain ATCC MYA-139 / BCRC 22969 / CBS 8797 / KCTC 17520 / NBRC 10181 / NCYC 3082 / Yp74L-3)</name>
    <name type="common">Yeast</name>
    <name type="synonym">Kazachstania naganishii</name>
    <dbReference type="NCBI Taxonomy" id="1071383"/>
    <lineage>
        <taxon>Eukaryota</taxon>
        <taxon>Fungi</taxon>
        <taxon>Dikarya</taxon>
        <taxon>Ascomycota</taxon>
        <taxon>Saccharomycotina</taxon>
        <taxon>Saccharomycetes</taxon>
        <taxon>Saccharomycetales</taxon>
        <taxon>Saccharomycetaceae</taxon>
        <taxon>Huiozyma</taxon>
    </lineage>
</organism>
<dbReference type="GeneID" id="34528583"/>
<feature type="region of interest" description="Disordered" evidence="1">
    <location>
        <begin position="129"/>
        <end position="160"/>
    </location>
</feature>
<dbReference type="OrthoDB" id="4065577at2759"/>
<dbReference type="EMBL" id="HE978325">
    <property type="protein sequence ID" value="CCK72810.1"/>
    <property type="molecule type" value="Genomic_DNA"/>
</dbReference>
<accession>J7RD51</accession>
<dbReference type="KEGG" id="kng:KNAG_0L01910"/>
<keyword evidence="3" id="KW-1185">Reference proteome</keyword>
<evidence type="ECO:0000313" key="2">
    <source>
        <dbReference type="EMBL" id="CCK72810.1"/>
    </source>
</evidence>
<evidence type="ECO:0000256" key="1">
    <source>
        <dbReference type="SAM" id="MobiDB-lite"/>
    </source>
</evidence>
<gene>
    <name evidence="2" type="primary">KNAG0L01910</name>
    <name evidence="2" type="ordered locus">KNAG_0L01910</name>
</gene>
<dbReference type="AlphaFoldDB" id="J7RD51"/>
<reference evidence="3" key="2">
    <citation type="submission" date="2012-08" db="EMBL/GenBank/DDBJ databases">
        <title>Genome sequence of Kazachstania naganishii.</title>
        <authorList>
            <person name="Gordon J.L."/>
            <person name="Armisen D."/>
            <person name="Proux-Wera E."/>
            <person name="OhEigeartaigh S.S."/>
            <person name="Byrne K.P."/>
            <person name="Wolfe K.H."/>
        </authorList>
    </citation>
    <scope>NUCLEOTIDE SEQUENCE [LARGE SCALE GENOMIC DNA]</scope>
    <source>
        <strain evidence="3">ATCC MYA-139 / BCRC 22969 / CBS 8797 / CCRC 22969 / KCTC 17520 / NBRC 10181 / NCYC 3082</strain>
    </source>
</reference>
<protein>
    <submittedName>
        <fullName evidence="2">Uncharacterized protein</fullName>
    </submittedName>
</protein>
<proteinExistence type="predicted"/>
<dbReference type="Proteomes" id="UP000006310">
    <property type="component" value="Chromosome 12"/>
</dbReference>
<feature type="compositionally biased region" description="Polar residues" evidence="1">
    <location>
        <begin position="129"/>
        <end position="156"/>
    </location>
</feature>
<dbReference type="HOGENOM" id="CLU_756633_0_0_1"/>
<sequence>MANTATTPKKRGRPPIIKDYANPLESPMARNSLAVQRQGAKVFAKPTMKVAGVPRARKHSSEQVQEQLGLEHPPVLSKKRRHTGVLLNTPVRQRAVSPPRSKGNHLVQDSPTKFTLKLIVSETGQAVITPESTPRTRSSAQQPVYTPTTPISQSKTIKMGSPGHSLDRLLLRTPTFDEHTLPHLDPRGKPRIQTLAALKSSRGDPLLLNSDSYTDVHTTLPPTYVLMRSPNRSTTAAATAALHSSICNTPPSFVNLGTAGGEFLFSPCTQGRTTSGNQFPPLASSETFIQRYKARRTSGHTVGPQTPQMRDEYLLQGTMSSISLTPYIQQAIEEENQARGGGQRTQRSCRGKTRICSPRCNRWTRR</sequence>